<sequence>MMTTVTTATALRRVVCAPFFLVLFYCCCTSVCVTAAAATGAVVKPEKLHSGASAVNVSVEISCADSDKPLKWRFPGQEEWNTCVSSQGAYDYNVEPDSTGDYALSASEGYDVDGTPDEVTVVLLDSPSEDPSRAGESLCLLAEQMYSAAKCNESCTSSNSNKTAFTMEFPTNNESGVYKKWLEYNKTSQNPSESAASSTQ</sequence>
<comment type="caution">
    <text evidence="2">The sequence shown here is derived from an EMBL/GenBank/DDBJ whole genome shotgun (WGS) entry which is preliminary data.</text>
</comment>
<organism evidence="2 3">
    <name type="scientific">Trypanosoma cruzi marinkellei</name>
    <dbReference type="NCBI Taxonomy" id="85056"/>
    <lineage>
        <taxon>Eukaryota</taxon>
        <taxon>Discoba</taxon>
        <taxon>Euglenozoa</taxon>
        <taxon>Kinetoplastea</taxon>
        <taxon>Metakinetoplastina</taxon>
        <taxon>Trypanosomatida</taxon>
        <taxon>Trypanosomatidae</taxon>
        <taxon>Trypanosoma</taxon>
        <taxon>Schizotrypanum</taxon>
    </lineage>
</organism>
<feature type="chain" id="PRO_5045428357" evidence="1">
    <location>
        <begin position="36"/>
        <end position="200"/>
    </location>
</feature>
<dbReference type="Proteomes" id="UP000007350">
    <property type="component" value="Unassembled WGS sequence"/>
</dbReference>
<evidence type="ECO:0000313" key="3">
    <source>
        <dbReference type="Proteomes" id="UP000007350"/>
    </source>
</evidence>
<evidence type="ECO:0000313" key="2">
    <source>
        <dbReference type="EMBL" id="EKF27091.1"/>
    </source>
</evidence>
<keyword evidence="3" id="KW-1185">Reference proteome</keyword>
<dbReference type="AlphaFoldDB" id="K2MXS3"/>
<feature type="signal peptide" evidence="1">
    <location>
        <begin position="1"/>
        <end position="35"/>
    </location>
</feature>
<accession>K2MXS3</accession>
<proteinExistence type="predicted"/>
<name>K2MXS3_TRYCR</name>
<dbReference type="OrthoDB" id="252712at2759"/>
<protein>
    <submittedName>
        <fullName evidence="2">Mucin-like glycoprotein, putative</fullName>
    </submittedName>
</protein>
<dbReference type="EMBL" id="AHKC01019123">
    <property type="protein sequence ID" value="EKF27091.1"/>
    <property type="molecule type" value="Genomic_DNA"/>
</dbReference>
<reference evidence="2 3" key="1">
    <citation type="journal article" date="2012" name="BMC Genomics">
        <title>Comparative genomic analysis of human infective Trypanosoma cruzi lineages with the bat-restricted subspecies T. cruzi marinkellei.</title>
        <authorList>
            <person name="Franzen O."/>
            <person name="Talavera-Lopez C."/>
            <person name="Ochaya S."/>
            <person name="Butler C.E."/>
            <person name="Messenger L.A."/>
            <person name="Lewis M.D."/>
            <person name="Llewellyn M.S."/>
            <person name="Marinkelle C.J."/>
            <person name="Tyler K.M."/>
            <person name="Miles M.A."/>
            <person name="Andersson B."/>
        </authorList>
    </citation>
    <scope>NUCLEOTIDE SEQUENCE [LARGE SCALE GENOMIC DNA]</scope>
    <source>
        <strain evidence="2 3">B7</strain>
    </source>
</reference>
<keyword evidence="1" id="KW-0732">Signal</keyword>
<evidence type="ECO:0000256" key="1">
    <source>
        <dbReference type="SAM" id="SignalP"/>
    </source>
</evidence>
<gene>
    <name evidence="2" type="ORF">MOQ_009193</name>
</gene>
<feature type="non-terminal residue" evidence="2">
    <location>
        <position position="200"/>
    </location>
</feature>